<evidence type="ECO:0000256" key="2">
    <source>
        <dbReference type="ARBA" id="ARBA00023015"/>
    </source>
</evidence>
<dbReference type="AlphaFoldDB" id="A0A556AXZ8"/>
<sequence length="316" mass="35242">MKVRLRQIEGFLAVAETLSFSRAAAKIGMTQPAFSQMIRELESLLELRLFDRTTRHVALTPAGRQLLSQMQRGVGEIESACRNALSLARLERGRLALAVLPSLAFGFVMPALAEFRAAYPGIGIHLHEDHNAMLLEKVRQHEVEFALCGYADTDAGLHFEQLFVDELVCVMPAGHRHTSLAVLPWQDLRDESMIVVSASSTTNARVRDAMLRHAGGKVAEYEVLNMVTALSMVRTGFGVTIIPRVALAELNMRGLVFRSLGEPRPLRRVGLYRRSDHMLSPAAEQFRRLLIERPMPDLAPVPAGRRARRRRPRPGA</sequence>
<evidence type="ECO:0000256" key="1">
    <source>
        <dbReference type="ARBA" id="ARBA00009437"/>
    </source>
</evidence>
<dbReference type="GO" id="GO:0003677">
    <property type="term" value="F:DNA binding"/>
    <property type="evidence" value="ECO:0007669"/>
    <property type="project" value="UniProtKB-KW"/>
</dbReference>
<dbReference type="PANTHER" id="PTHR30419">
    <property type="entry name" value="HTH-TYPE TRANSCRIPTIONAL REGULATOR YBHD"/>
    <property type="match status" value="1"/>
</dbReference>
<dbReference type="EMBL" id="VLTJ01000010">
    <property type="protein sequence ID" value="TSH97325.1"/>
    <property type="molecule type" value="Genomic_DNA"/>
</dbReference>
<accession>A0A556AXZ8</accession>
<evidence type="ECO:0000313" key="6">
    <source>
        <dbReference type="EMBL" id="TSH97325.1"/>
    </source>
</evidence>
<dbReference type="Pfam" id="PF00126">
    <property type="entry name" value="HTH_1"/>
    <property type="match status" value="1"/>
</dbReference>
<dbReference type="PROSITE" id="PS50931">
    <property type="entry name" value="HTH_LYSR"/>
    <property type="match status" value="1"/>
</dbReference>
<dbReference type="OrthoDB" id="8675247at2"/>
<dbReference type="GO" id="GO:0003700">
    <property type="term" value="F:DNA-binding transcription factor activity"/>
    <property type="evidence" value="ECO:0007669"/>
    <property type="project" value="InterPro"/>
</dbReference>
<evidence type="ECO:0000256" key="4">
    <source>
        <dbReference type="ARBA" id="ARBA00023163"/>
    </source>
</evidence>
<dbReference type="Pfam" id="PF03466">
    <property type="entry name" value="LysR_substrate"/>
    <property type="match status" value="1"/>
</dbReference>
<dbReference type="InterPro" id="IPR036390">
    <property type="entry name" value="WH_DNA-bd_sf"/>
</dbReference>
<proteinExistence type="inferred from homology"/>
<comment type="caution">
    <text evidence="6">The sequence shown here is derived from an EMBL/GenBank/DDBJ whole genome shotgun (WGS) entry which is preliminary data.</text>
</comment>
<evidence type="ECO:0000256" key="3">
    <source>
        <dbReference type="ARBA" id="ARBA00023125"/>
    </source>
</evidence>
<keyword evidence="7" id="KW-1185">Reference proteome</keyword>
<gene>
    <name evidence="6" type="ORF">FOZ76_06235</name>
</gene>
<keyword evidence="3" id="KW-0238">DNA-binding</keyword>
<dbReference type="FunFam" id="1.10.10.10:FF:000001">
    <property type="entry name" value="LysR family transcriptional regulator"/>
    <property type="match status" value="1"/>
</dbReference>
<dbReference type="InterPro" id="IPR050950">
    <property type="entry name" value="HTH-type_LysR_regulators"/>
</dbReference>
<protein>
    <submittedName>
        <fullName evidence="6">LysR family transcriptional regulator</fullName>
    </submittedName>
</protein>
<dbReference type="InterPro" id="IPR005119">
    <property type="entry name" value="LysR_subst-bd"/>
</dbReference>
<dbReference type="PANTHER" id="PTHR30419:SF8">
    <property type="entry name" value="NITROGEN ASSIMILATION TRANSCRIPTIONAL ACTIVATOR-RELATED"/>
    <property type="match status" value="1"/>
</dbReference>
<dbReference type="Gene3D" id="3.40.190.10">
    <property type="entry name" value="Periplasmic binding protein-like II"/>
    <property type="match status" value="2"/>
</dbReference>
<keyword evidence="4" id="KW-0804">Transcription</keyword>
<organism evidence="6 7">
    <name type="scientific">Verticiella sediminum</name>
    <dbReference type="NCBI Taxonomy" id="1247510"/>
    <lineage>
        <taxon>Bacteria</taxon>
        <taxon>Pseudomonadati</taxon>
        <taxon>Pseudomonadota</taxon>
        <taxon>Betaproteobacteria</taxon>
        <taxon>Burkholderiales</taxon>
        <taxon>Alcaligenaceae</taxon>
        <taxon>Verticiella</taxon>
    </lineage>
</organism>
<name>A0A556AXZ8_9BURK</name>
<dbReference type="SUPFAM" id="SSF53850">
    <property type="entry name" value="Periplasmic binding protein-like II"/>
    <property type="match status" value="1"/>
</dbReference>
<dbReference type="InterPro" id="IPR000847">
    <property type="entry name" value="LysR_HTH_N"/>
</dbReference>
<dbReference type="Gene3D" id="1.10.10.10">
    <property type="entry name" value="Winged helix-like DNA-binding domain superfamily/Winged helix DNA-binding domain"/>
    <property type="match status" value="1"/>
</dbReference>
<comment type="similarity">
    <text evidence="1">Belongs to the LysR transcriptional regulatory family.</text>
</comment>
<evidence type="ECO:0000259" key="5">
    <source>
        <dbReference type="PROSITE" id="PS50931"/>
    </source>
</evidence>
<keyword evidence="2" id="KW-0805">Transcription regulation</keyword>
<dbReference type="SUPFAM" id="SSF46785">
    <property type="entry name" value="Winged helix' DNA-binding domain"/>
    <property type="match status" value="1"/>
</dbReference>
<reference evidence="6 7" key="1">
    <citation type="submission" date="2019-07" db="EMBL/GenBank/DDBJ databases">
        <title>Qingshengfaniella alkalisoli gen. nov., sp. nov., isolated from saline soil.</title>
        <authorList>
            <person name="Xu L."/>
            <person name="Huang X.-X."/>
            <person name="Sun J.-Q."/>
        </authorList>
    </citation>
    <scope>NUCLEOTIDE SEQUENCE [LARGE SCALE GENOMIC DNA]</scope>
    <source>
        <strain evidence="6 7">DSM 27279</strain>
    </source>
</reference>
<dbReference type="InterPro" id="IPR036388">
    <property type="entry name" value="WH-like_DNA-bd_sf"/>
</dbReference>
<dbReference type="RefSeq" id="WP_143947280.1">
    <property type="nucleotide sequence ID" value="NZ_BAABMB010000001.1"/>
</dbReference>
<dbReference type="GO" id="GO:0005829">
    <property type="term" value="C:cytosol"/>
    <property type="evidence" value="ECO:0007669"/>
    <property type="project" value="TreeGrafter"/>
</dbReference>
<dbReference type="Proteomes" id="UP000318405">
    <property type="component" value="Unassembled WGS sequence"/>
</dbReference>
<feature type="domain" description="HTH lysR-type" evidence="5">
    <location>
        <begin position="3"/>
        <end position="60"/>
    </location>
</feature>
<dbReference type="PRINTS" id="PR00039">
    <property type="entry name" value="HTHLYSR"/>
</dbReference>
<evidence type="ECO:0000313" key="7">
    <source>
        <dbReference type="Proteomes" id="UP000318405"/>
    </source>
</evidence>
<dbReference type="CDD" id="cd08440">
    <property type="entry name" value="PBP2_LTTR_like_4"/>
    <property type="match status" value="1"/>
</dbReference>